<dbReference type="InterPro" id="IPR011009">
    <property type="entry name" value="Kinase-like_dom_sf"/>
</dbReference>
<evidence type="ECO:0000259" key="3">
    <source>
        <dbReference type="PROSITE" id="PS50290"/>
    </source>
</evidence>
<protein>
    <submittedName>
        <fullName evidence="4">Phosphatidylinositol_4-kinase</fullName>
    </submittedName>
</protein>
<proteinExistence type="predicted"/>
<dbReference type="Proteomes" id="UP001642409">
    <property type="component" value="Unassembled WGS sequence"/>
</dbReference>
<dbReference type="SUPFAM" id="SSF56112">
    <property type="entry name" value="Protein kinase-like (PK-like)"/>
    <property type="match status" value="1"/>
</dbReference>
<gene>
    <name evidence="4" type="ORF">HINF_LOCUS52709</name>
</gene>
<sequence>MLQSETVNFSHSQIQKYYEQILQIISNQQQYTKKYTDTGNNLLNPDEMGQTQIQVTQYVKIFETQLLNLDQFSEEMMLQLIDKLQYYSNNIEKLIILNQITQYCVKLLEKQQCTIKLFILFLLTLHLLLKTILDNKLLQFILQQDFKYQSGFYNALTQLITSLRTVDIQQILRKSKHVFKNVTSYSKAKVYQYLKQITHLNLDQLFAIVSNSRLIHFMLLIQLDFWSEYLLTFIEQKPVFTNQSIKFKFEAETQQLNLFQDLNARSPINLLKKHEFAQIDLHLVEVPLTPQFSISQIVVNISDIKAAYLHLYKLHLVSALDIFTVSRFQQENLDYPLILPNIFQATINVCDTSNPVKQDLAMCAFEFIIQQQSHYLQPYLLLLISTLRFTDKLTNILIEFGQKSASNQSKLNIFLETFSTISGSKSEFSTRIKQIQDSFEEQNGTKLFYDLVKISDELIHVNDSQRQKQMQLLITELMKEETKTPLLTDSSKIITGINVNSCRTLKSHAKVPLLINAQLNNNTNTGFIIKANDSVIQDHAVMVILNLFKTVFKGIGLQLTTYNIFPLTNSSGFIELLQNANSLDEIGNRTQGFLFNYFSKFMTAKARQNFIESQAANSTLSYLLKFKDRHNGNIMLNQDGRVIHIDFGFFFDSAPGGKFSFERAPFKMSSEALMVIGGKNTPGFAVFSQLFRRGIMATKFIQREAQSIIQLLFGILPSIKSQSSVNEFKDRCMCGLWGKEFTTACDKLIDESVGSLGNSVYDIFQALSNDINYK</sequence>
<dbReference type="PANTHER" id="PTHR10048">
    <property type="entry name" value="PHOSPHATIDYLINOSITOL KINASE"/>
    <property type="match status" value="1"/>
</dbReference>
<dbReference type="Gene3D" id="1.10.1070.11">
    <property type="entry name" value="Phosphatidylinositol 3-/4-kinase, catalytic domain"/>
    <property type="match status" value="1"/>
</dbReference>
<keyword evidence="2" id="KW-0418">Kinase</keyword>
<evidence type="ECO:0000256" key="1">
    <source>
        <dbReference type="ARBA" id="ARBA00022679"/>
    </source>
</evidence>
<dbReference type="InterPro" id="IPR000403">
    <property type="entry name" value="PI3/4_kinase_cat_dom"/>
</dbReference>
<dbReference type="PANTHER" id="PTHR10048:SF22">
    <property type="entry name" value="PHOSPHATIDYLINOSITOL 4-KINASE BETA"/>
    <property type="match status" value="1"/>
</dbReference>
<keyword evidence="5" id="KW-1185">Reference proteome</keyword>
<accession>A0ABP1KPY7</accession>
<organism evidence="4 5">
    <name type="scientific">Hexamita inflata</name>
    <dbReference type="NCBI Taxonomy" id="28002"/>
    <lineage>
        <taxon>Eukaryota</taxon>
        <taxon>Metamonada</taxon>
        <taxon>Diplomonadida</taxon>
        <taxon>Hexamitidae</taxon>
        <taxon>Hexamitinae</taxon>
        <taxon>Hexamita</taxon>
    </lineage>
</organism>
<comment type="caution">
    <text evidence="4">The sequence shown here is derived from an EMBL/GenBank/DDBJ whole genome shotgun (WGS) entry which is preliminary data.</text>
</comment>
<name>A0ABP1KPY7_9EUKA</name>
<dbReference type="SMART" id="SM00146">
    <property type="entry name" value="PI3Kc"/>
    <property type="match status" value="1"/>
</dbReference>
<dbReference type="Gene3D" id="3.30.1010.10">
    <property type="entry name" value="Phosphatidylinositol 3-kinase Catalytic Subunit, Chain A, domain 4"/>
    <property type="match status" value="1"/>
</dbReference>
<evidence type="ECO:0000256" key="2">
    <source>
        <dbReference type="ARBA" id="ARBA00022777"/>
    </source>
</evidence>
<evidence type="ECO:0000313" key="4">
    <source>
        <dbReference type="EMBL" id="CAL6066798.1"/>
    </source>
</evidence>
<dbReference type="PROSITE" id="PS50290">
    <property type="entry name" value="PI3_4_KINASE_3"/>
    <property type="match status" value="1"/>
</dbReference>
<dbReference type="InterPro" id="IPR015433">
    <property type="entry name" value="PI3/4_kinase"/>
</dbReference>
<dbReference type="InterPro" id="IPR036940">
    <property type="entry name" value="PI3/4_kinase_cat_sf"/>
</dbReference>
<dbReference type="Pfam" id="PF00454">
    <property type="entry name" value="PI3_PI4_kinase"/>
    <property type="match status" value="1"/>
</dbReference>
<evidence type="ECO:0000313" key="5">
    <source>
        <dbReference type="Proteomes" id="UP001642409"/>
    </source>
</evidence>
<feature type="domain" description="PI3K/PI4K catalytic" evidence="3">
    <location>
        <begin position="499"/>
        <end position="761"/>
    </location>
</feature>
<keyword evidence="1" id="KW-0808">Transferase</keyword>
<reference evidence="4 5" key="1">
    <citation type="submission" date="2024-07" db="EMBL/GenBank/DDBJ databases">
        <authorList>
            <person name="Akdeniz Z."/>
        </authorList>
    </citation>
    <scope>NUCLEOTIDE SEQUENCE [LARGE SCALE GENOMIC DNA]</scope>
</reference>
<dbReference type="EMBL" id="CAXDID020000264">
    <property type="protein sequence ID" value="CAL6066798.1"/>
    <property type="molecule type" value="Genomic_DNA"/>
</dbReference>